<organism evidence="1 2">
    <name type="scientific">Homarus americanus</name>
    <name type="common">American lobster</name>
    <dbReference type="NCBI Taxonomy" id="6706"/>
    <lineage>
        <taxon>Eukaryota</taxon>
        <taxon>Metazoa</taxon>
        <taxon>Ecdysozoa</taxon>
        <taxon>Arthropoda</taxon>
        <taxon>Crustacea</taxon>
        <taxon>Multicrustacea</taxon>
        <taxon>Malacostraca</taxon>
        <taxon>Eumalacostraca</taxon>
        <taxon>Eucarida</taxon>
        <taxon>Decapoda</taxon>
        <taxon>Pleocyemata</taxon>
        <taxon>Astacidea</taxon>
        <taxon>Nephropoidea</taxon>
        <taxon>Nephropidae</taxon>
        <taxon>Homarus</taxon>
    </lineage>
</organism>
<reference evidence="1" key="1">
    <citation type="journal article" date="2021" name="Sci. Adv.">
        <title>The American lobster genome reveals insights on longevity, neural, and immune adaptations.</title>
        <authorList>
            <person name="Polinski J.M."/>
            <person name="Zimin A.V."/>
            <person name="Clark K.F."/>
            <person name="Kohn A.B."/>
            <person name="Sadowski N."/>
            <person name="Timp W."/>
            <person name="Ptitsyn A."/>
            <person name="Khanna P."/>
            <person name="Romanova D.Y."/>
            <person name="Williams P."/>
            <person name="Greenwood S.J."/>
            <person name="Moroz L.L."/>
            <person name="Walt D.R."/>
            <person name="Bodnar A.G."/>
        </authorList>
    </citation>
    <scope>NUCLEOTIDE SEQUENCE</scope>
    <source>
        <strain evidence="1">GMGI-L3</strain>
    </source>
</reference>
<evidence type="ECO:0000313" key="1">
    <source>
        <dbReference type="EMBL" id="KAG7163590.1"/>
    </source>
</evidence>
<keyword evidence="2" id="KW-1185">Reference proteome</keyword>
<protein>
    <submittedName>
        <fullName evidence="1">Uncharacterized protein</fullName>
    </submittedName>
</protein>
<dbReference type="EMBL" id="JAHLQT010026447">
    <property type="protein sequence ID" value="KAG7163590.1"/>
    <property type="molecule type" value="Genomic_DNA"/>
</dbReference>
<comment type="caution">
    <text evidence="1">The sequence shown here is derived from an EMBL/GenBank/DDBJ whole genome shotgun (WGS) entry which is preliminary data.</text>
</comment>
<gene>
    <name evidence="1" type="ORF">Hamer_G002800</name>
</gene>
<proteinExistence type="predicted"/>
<dbReference type="AlphaFoldDB" id="A0A8J5JT04"/>
<evidence type="ECO:0000313" key="2">
    <source>
        <dbReference type="Proteomes" id="UP000747542"/>
    </source>
</evidence>
<name>A0A8J5JT04_HOMAM</name>
<accession>A0A8J5JT04</accession>
<sequence>MPSRVLNILQDPLWPPFFGDTGDSGSSPVSADVTTASHCLAAGKFGVNISPMPVISATVSMASAPEKCDLELFSAAFQS</sequence>
<dbReference type="Proteomes" id="UP000747542">
    <property type="component" value="Unassembled WGS sequence"/>
</dbReference>